<dbReference type="InterPro" id="IPR019576">
    <property type="entry name" value="Pyridoxamine_oxidase_dimer_C"/>
</dbReference>
<evidence type="ECO:0000256" key="5">
    <source>
        <dbReference type="ARBA" id="ARBA00007301"/>
    </source>
</evidence>
<dbReference type="InterPro" id="IPR012349">
    <property type="entry name" value="Split_barrel_FMN-bd"/>
</dbReference>
<keyword evidence="8" id="KW-0288">FMN</keyword>
<comment type="cofactor">
    <cofactor evidence="1">
        <name>FMN</name>
        <dbReference type="ChEBI" id="CHEBI:58210"/>
    </cofactor>
</comment>
<dbReference type="SUPFAM" id="SSF50475">
    <property type="entry name" value="FMN-binding split barrel"/>
    <property type="match status" value="1"/>
</dbReference>
<protein>
    <recommendedName>
        <fullName evidence="6">pyridoxal 5'-phosphate synthase</fullName>
        <ecNumber evidence="6">1.4.3.5</ecNumber>
    </recommendedName>
</protein>
<comment type="function">
    <text evidence="2">Catalyzes the oxidation of either pyridoxine 5'-phosphate (PNP) or pyridoxamine 5'-phosphate (PMP) into pyridoxal 5'-phosphate (PLP).</text>
</comment>
<organism evidence="12">
    <name type="scientific">Phallusia mammillata</name>
    <dbReference type="NCBI Taxonomy" id="59560"/>
    <lineage>
        <taxon>Eukaryota</taxon>
        <taxon>Metazoa</taxon>
        <taxon>Chordata</taxon>
        <taxon>Tunicata</taxon>
        <taxon>Ascidiacea</taxon>
        <taxon>Phlebobranchia</taxon>
        <taxon>Ascidiidae</taxon>
        <taxon>Phallusia</taxon>
    </lineage>
</organism>
<reference evidence="12" key="1">
    <citation type="submission" date="2020-04" db="EMBL/GenBank/DDBJ databases">
        <authorList>
            <person name="Neveu A P."/>
        </authorList>
    </citation>
    <scope>NUCLEOTIDE SEQUENCE</scope>
    <source>
        <tissue evidence="12">Whole embryo</tissue>
    </source>
</reference>
<evidence type="ECO:0000256" key="3">
    <source>
        <dbReference type="ARBA" id="ARBA00004738"/>
    </source>
</evidence>
<dbReference type="EMBL" id="LR789122">
    <property type="protein sequence ID" value="CAB3264984.1"/>
    <property type="molecule type" value="mRNA"/>
</dbReference>
<feature type="domain" description="Pyridoxine 5'-phosphate oxidase dimerisation C-terminal" evidence="11">
    <location>
        <begin position="155"/>
        <end position="205"/>
    </location>
</feature>
<evidence type="ECO:0000259" key="10">
    <source>
        <dbReference type="Pfam" id="PF01243"/>
    </source>
</evidence>
<dbReference type="EC" id="1.4.3.5" evidence="6"/>
<dbReference type="NCBIfam" id="NF004231">
    <property type="entry name" value="PRK05679.1"/>
    <property type="match status" value="1"/>
</dbReference>
<sequence length="205" mass="23241">MESKNPIERFTKWYDLATKTETIKEPFAMTLATINSSGHPSARMVALEGFSEDGFKFNTNLNSVKAQQLASTPYAALVFYWGDLGASVRIEGCVKKYSEEENIQSFSGLPRPIQVLAHASTHQSSPLDSMDKLTSLVQSIDQKNKEHELSRPDYWGGYFVVPDRIEFYKLNDLHIADRTLFVRKESGPGPWMQGENGWVYQKLQP</sequence>
<evidence type="ECO:0000256" key="7">
    <source>
        <dbReference type="ARBA" id="ARBA00022630"/>
    </source>
</evidence>
<comment type="pathway">
    <text evidence="4">Cofactor metabolism; pyridoxal 5'-phosphate salvage; pyridoxal 5'-phosphate from pyridoxine 5'-phosphate: step 1/1.</text>
</comment>
<evidence type="ECO:0000256" key="8">
    <source>
        <dbReference type="ARBA" id="ARBA00022643"/>
    </source>
</evidence>
<dbReference type="Pfam" id="PF01243">
    <property type="entry name" value="PNPOx_N"/>
    <property type="match status" value="1"/>
</dbReference>
<dbReference type="PANTHER" id="PTHR10851">
    <property type="entry name" value="PYRIDOXINE-5-PHOSPHATE OXIDASE"/>
    <property type="match status" value="1"/>
</dbReference>
<proteinExistence type="evidence at transcript level"/>
<dbReference type="UniPathway" id="UPA01068">
    <property type="reaction ID" value="UER00304"/>
</dbReference>
<dbReference type="GO" id="GO:0010181">
    <property type="term" value="F:FMN binding"/>
    <property type="evidence" value="ECO:0007669"/>
    <property type="project" value="InterPro"/>
</dbReference>
<evidence type="ECO:0000256" key="9">
    <source>
        <dbReference type="ARBA" id="ARBA00023002"/>
    </source>
</evidence>
<dbReference type="PIRSF" id="PIRSF000190">
    <property type="entry name" value="Pyd_amn-ph_oxd"/>
    <property type="match status" value="1"/>
</dbReference>
<dbReference type="Gene3D" id="2.30.110.10">
    <property type="entry name" value="Electron Transport, Fmn-binding Protein, Chain A"/>
    <property type="match status" value="1"/>
</dbReference>
<dbReference type="Pfam" id="PF10590">
    <property type="entry name" value="PNP_phzG_C"/>
    <property type="match status" value="1"/>
</dbReference>
<feature type="domain" description="Pyridoxamine 5'-phosphate oxidase N-terminal" evidence="10">
    <location>
        <begin position="21"/>
        <end position="108"/>
    </location>
</feature>
<comment type="pathway">
    <text evidence="3">Cofactor metabolism; pyridoxal 5'-phosphate salvage; pyridoxal 5'-phosphate from pyridoxamine 5'-phosphate: step 1/1.</text>
</comment>
<dbReference type="InterPro" id="IPR011576">
    <property type="entry name" value="Pyridox_Oxase_N"/>
</dbReference>
<evidence type="ECO:0000256" key="6">
    <source>
        <dbReference type="ARBA" id="ARBA00012801"/>
    </source>
</evidence>
<dbReference type="GO" id="GO:0008615">
    <property type="term" value="P:pyridoxine biosynthetic process"/>
    <property type="evidence" value="ECO:0007669"/>
    <property type="project" value="InterPro"/>
</dbReference>
<gene>
    <name evidence="12" type="primary">Pnpo-001</name>
</gene>
<keyword evidence="9" id="KW-0560">Oxidoreductase</keyword>
<evidence type="ECO:0000259" key="11">
    <source>
        <dbReference type="Pfam" id="PF10590"/>
    </source>
</evidence>
<accession>A0A6F9DNH8</accession>
<dbReference type="InterPro" id="IPR000659">
    <property type="entry name" value="Pyridox_Oxase"/>
</dbReference>
<evidence type="ECO:0000256" key="2">
    <source>
        <dbReference type="ARBA" id="ARBA00003691"/>
    </source>
</evidence>
<evidence type="ECO:0000256" key="1">
    <source>
        <dbReference type="ARBA" id="ARBA00001917"/>
    </source>
</evidence>
<keyword evidence="7" id="KW-0285">Flavoprotein</keyword>
<dbReference type="AlphaFoldDB" id="A0A6F9DNH8"/>
<evidence type="ECO:0000313" key="12">
    <source>
        <dbReference type="EMBL" id="CAB3264984.1"/>
    </source>
</evidence>
<dbReference type="PANTHER" id="PTHR10851:SF0">
    <property type="entry name" value="PYRIDOXINE-5'-PHOSPHATE OXIDASE"/>
    <property type="match status" value="1"/>
</dbReference>
<name>A0A6F9DNH8_9ASCI</name>
<dbReference type="GO" id="GO:0004733">
    <property type="term" value="F:pyridoxamine phosphate oxidase activity"/>
    <property type="evidence" value="ECO:0007669"/>
    <property type="project" value="UniProtKB-EC"/>
</dbReference>
<comment type="similarity">
    <text evidence="5">Belongs to the pyridoxamine 5'-phosphate oxidase family.</text>
</comment>
<evidence type="ECO:0000256" key="4">
    <source>
        <dbReference type="ARBA" id="ARBA00005037"/>
    </source>
</evidence>